<feature type="transmembrane region" description="Helical" evidence="1">
    <location>
        <begin position="47"/>
        <end position="73"/>
    </location>
</feature>
<keyword evidence="3" id="KW-1185">Reference proteome</keyword>
<evidence type="ECO:0000313" key="2">
    <source>
        <dbReference type="EMBL" id="SEA24393.1"/>
    </source>
</evidence>
<keyword evidence="1" id="KW-1133">Transmembrane helix</keyword>
<dbReference type="OrthoDB" id="4732370at2"/>
<evidence type="ECO:0000256" key="1">
    <source>
        <dbReference type="SAM" id="Phobius"/>
    </source>
</evidence>
<gene>
    <name evidence="2" type="ORF">SAMN05192529_11193</name>
</gene>
<organism evidence="2 3">
    <name type="scientific">Arachidicoccus rhizosphaerae</name>
    <dbReference type="NCBI Taxonomy" id="551991"/>
    <lineage>
        <taxon>Bacteria</taxon>
        <taxon>Pseudomonadati</taxon>
        <taxon>Bacteroidota</taxon>
        <taxon>Chitinophagia</taxon>
        <taxon>Chitinophagales</taxon>
        <taxon>Chitinophagaceae</taxon>
        <taxon>Arachidicoccus</taxon>
    </lineage>
</organism>
<dbReference type="Proteomes" id="UP000199041">
    <property type="component" value="Unassembled WGS sequence"/>
</dbReference>
<dbReference type="EMBL" id="FNQY01000011">
    <property type="protein sequence ID" value="SEA24393.1"/>
    <property type="molecule type" value="Genomic_DNA"/>
</dbReference>
<sequence length="136" mass="15074">MRLTNQQLAYQATRIAIGISIFIHGAVRVPKLDFFAHSHLEMFSHTFIAGTPTLIMCYMIPFLEATTGLLILIGGKLTRYGLTLGIATMGILMFGASLAEKFDLLISMILHIIIFYILLNHPLTYQPSSTEAAKSE</sequence>
<dbReference type="AlphaFoldDB" id="A0A1H3ZKW8"/>
<evidence type="ECO:0000313" key="3">
    <source>
        <dbReference type="Proteomes" id="UP000199041"/>
    </source>
</evidence>
<dbReference type="RefSeq" id="WP_091398023.1">
    <property type="nucleotide sequence ID" value="NZ_FNQY01000011.1"/>
</dbReference>
<keyword evidence="1" id="KW-0472">Membrane</keyword>
<proteinExistence type="predicted"/>
<name>A0A1H3ZKW8_9BACT</name>
<feature type="transmembrane region" description="Helical" evidence="1">
    <location>
        <begin position="104"/>
        <end position="119"/>
    </location>
</feature>
<feature type="transmembrane region" description="Helical" evidence="1">
    <location>
        <begin position="7"/>
        <end position="27"/>
    </location>
</feature>
<reference evidence="2 3" key="1">
    <citation type="submission" date="2016-10" db="EMBL/GenBank/DDBJ databases">
        <authorList>
            <person name="de Groot N.N."/>
        </authorList>
    </citation>
    <scope>NUCLEOTIDE SEQUENCE [LARGE SCALE GENOMIC DNA]</scope>
    <source>
        <strain evidence="2 3">Vu-144</strain>
    </source>
</reference>
<dbReference type="STRING" id="551991.SAMN05192529_11193"/>
<keyword evidence="1" id="KW-0812">Transmembrane</keyword>
<protein>
    <submittedName>
        <fullName evidence="2">Thiosulfate dehydrogenase [quinone] large subunit</fullName>
    </submittedName>
</protein>
<accession>A0A1H3ZKW8</accession>
<feature type="transmembrane region" description="Helical" evidence="1">
    <location>
        <begin position="80"/>
        <end position="98"/>
    </location>
</feature>